<dbReference type="PIRSF" id="PIRSF000167">
    <property type="entry name" value="HemN"/>
    <property type="match status" value="1"/>
</dbReference>
<dbReference type="InterPro" id="IPR006638">
    <property type="entry name" value="Elp3/MiaA/NifB-like_rSAM"/>
</dbReference>
<dbReference type="EMBL" id="PVNO01000010">
    <property type="protein sequence ID" value="PRO70107.1"/>
    <property type="molecule type" value="Genomic_DNA"/>
</dbReference>
<dbReference type="SUPFAM" id="SSF102114">
    <property type="entry name" value="Radical SAM enzymes"/>
    <property type="match status" value="1"/>
</dbReference>
<evidence type="ECO:0000256" key="3">
    <source>
        <dbReference type="ARBA" id="ARBA00005493"/>
    </source>
</evidence>
<keyword evidence="18" id="KW-1185">Reference proteome</keyword>
<dbReference type="SMART" id="SM00729">
    <property type="entry name" value="Elp3"/>
    <property type="match status" value="1"/>
</dbReference>
<dbReference type="InterPro" id="IPR034505">
    <property type="entry name" value="Coproporphyrinogen-III_oxidase"/>
</dbReference>
<evidence type="ECO:0000256" key="10">
    <source>
        <dbReference type="ARBA" id="ARBA00023004"/>
    </source>
</evidence>
<evidence type="ECO:0000256" key="6">
    <source>
        <dbReference type="ARBA" id="ARBA00022490"/>
    </source>
</evidence>
<comment type="caution">
    <text evidence="17">The sequence shown here is derived from an EMBL/GenBank/DDBJ whole genome shotgun (WGS) entry which is preliminary data.</text>
</comment>
<evidence type="ECO:0000256" key="7">
    <source>
        <dbReference type="ARBA" id="ARBA00022691"/>
    </source>
</evidence>
<feature type="domain" description="Radical SAM core" evidence="16">
    <location>
        <begin position="48"/>
        <end position="284"/>
    </location>
</feature>
<dbReference type="SFLD" id="SFLDS00029">
    <property type="entry name" value="Radical_SAM"/>
    <property type="match status" value="1"/>
</dbReference>
<evidence type="ECO:0000256" key="13">
    <source>
        <dbReference type="ARBA" id="ARBA00024295"/>
    </source>
</evidence>
<keyword evidence="7 15" id="KW-0949">S-adenosyl-L-methionine</keyword>
<evidence type="ECO:0000313" key="18">
    <source>
        <dbReference type="Proteomes" id="UP000239539"/>
    </source>
</evidence>
<comment type="cofactor">
    <cofactor evidence="15">
        <name>[4Fe-4S] cluster</name>
        <dbReference type="ChEBI" id="CHEBI:49883"/>
    </cofactor>
    <text evidence="15">Binds 1 [4Fe-4S] cluster. The cluster is coordinated with 3 cysteines and an exchangeable S-adenosyl-L-methionine.</text>
</comment>
<dbReference type="EC" id="1.3.98.3" evidence="15"/>
<name>A0ABX5CT92_9ALTE</name>
<organism evidence="17 18">
    <name type="scientific">Alteromonas gracilis</name>
    <dbReference type="NCBI Taxonomy" id="1479524"/>
    <lineage>
        <taxon>Bacteria</taxon>
        <taxon>Pseudomonadati</taxon>
        <taxon>Pseudomonadota</taxon>
        <taxon>Gammaproteobacteria</taxon>
        <taxon>Alteromonadales</taxon>
        <taxon>Alteromonadaceae</taxon>
        <taxon>Alteromonas/Salinimonas group</taxon>
        <taxon>Alteromonas</taxon>
    </lineage>
</organism>
<evidence type="ECO:0000256" key="14">
    <source>
        <dbReference type="ARBA" id="ARBA00048321"/>
    </source>
</evidence>
<reference evidence="18" key="1">
    <citation type="journal article" date="2020" name="Int. J. Syst. Evol. Microbiol.">
        <title>Alteromonas alba sp. nov., a marine bacterium isolated from the seawater of the West Pacific Ocean.</title>
        <authorList>
            <person name="Sun C."/>
            <person name="Wu Y.-H."/>
            <person name="Xamxidin M."/>
            <person name="Cheng H."/>
            <person name="Xu X.-W."/>
        </authorList>
    </citation>
    <scope>NUCLEOTIDE SEQUENCE [LARGE SCALE GENOMIC DNA]</scope>
    <source>
        <strain evidence="18">9a2</strain>
    </source>
</reference>
<dbReference type="InterPro" id="IPR058240">
    <property type="entry name" value="rSAM_sf"/>
</dbReference>
<evidence type="ECO:0000256" key="8">
    <source>
        <dbReference type="ARBA" id="ARBA00022723"/>
    </source>
</evidence>
<dbReference type="NCBIfam" id="TIGR00538">
    <property type="entry name" value="hemN"/>
    <property type="match status" value="1"/>
</dbReference>
<keyword evidence="8 15" id="KW-0479">Metal-binding</keyword>
<evidence type="ECO:0000256" key="12">
    <source>
        <dbReference type="ARBA" id="ARBA00023244"/>
    </source>
</evidence>
<dbReference type="CDD" id="cd01335">
    <property type="entry name" value="Radical_SAM"/>
    <property type="match status" value="1"/>
</dbReference>
<dbReference type="InterPro" id="IPR023404">
    <property type="entry name" value="rSAM_horseshoe"/>
</dbReference>
<proteinExistence type="inferred from homology"/>
<dbReference type="SFLD" id="SFLDG01065">
    <property type="entry name" value="anaerobic_coproporphyrinogen-I"/>
    <property type="match status" value="1"/>
</dbReference>
<keyword evidence="9 15" id="KW-0560">Oxidoreductase</keyword>
<evidence type="ECO:0000256" key="2">
    <source>
        <dbReference type="ARBA" id="ARBA00004785"/>
    </source>
</evidence>
<evidence type="ECO:0000256" key="4">
    <source>
        <dbReference type="ARBA" id="ARBA00011245"/>
    </source>
</evidence>
<dbReference type="Pfam" id="PF06969">
    <property type="entry name" value="HemN_C"/>
    <property type="match status" value="1"/>
</dbReference>
<evidence type="ECO:0000256" key="11">
    <source>
        <dbReference type="ARBA" id="ARBA00023014"/>
    </source>
</evidence>
<keyword evidence="12 15" id="KW-0627">Porphyrin biosynthesis</keyword>
<dbReference type="InterPro" id="IPR007197">
    <property type="entry name" value="rSAM"/>
</dbReference>
<dbReference type="PANTHER" id="PTHR13932">
    <property type="entry name" value="COPROPORPHYRINIGEN III OXIDASE"/>
    <property type="match status" value="1"/>
</dbReference>
<dbReference type="Pfam" id="PF04055">
    <property type="entry name" value="Radical_SAM"/>
    <property type="match status" value="1"/>
</dbReference>
<dbReference type="Proteomes" id="UP000239539">
    <property type="component" value="Unassembled WGS sequence"/>
</dbReference>
<accession>A0ABX5CT92</accession>
<dbReference type="RefSeq" id="WP_105930109.1">
    <property type="nucleotide sequence ID" value="NZ_PVNO01000010.1"/>
</dbReference>
<dbReference type="InterPro" id="IPR010723">
    <property type="entry name" value="HemN_C"/>
</dbReference>
<evidence type="ECO:0000313" key="17">
    <source>
        <dbReference type="EMBL" id="PRO70107.1"/>
    </source>
</evidence>
<keyword evidence="10 15" id="KW-0408">Iron</keyword>
<comment type="subcellular location">
    <subcellularLocation>
        <location evidence="1 15">Cytoplasm</location>
    </subcellularLocation>
</comment>
<dbReference type="PANTHER" id="PTHR13932:SF6">
    <property type="entry name" value="OXYGEN-INDEPENDENT COPROPORPHYRINOGEN III OXIDASE"/>
    <property type="match status" value="1"/>
</dbReference>
<comment type="subunit">
    <text evidence="4">Monomer.</text>
</comment>
<comment type="similarity">
    <text evidence="3 15">Belongs to the anaerobic coproporphyrinogen-III oxidase family.</text>
</comment>
<dbReference type="Gene3D" id="3.80.30.20">
    <property type="entry name" value="tm_1862 like domain"/>
    <property type="match status" value="1"/>
</dbReference>
<dbReference type="InterPro" id="IPR004558">
    <property type="entry name" value="Coprogen_oxidase_HemN"/>
</dbReference>
<evidence type="ECO:0000256" key="15">
    <source>
        <dbReference type="PIRNR" id="PIRNR000167"/>
    </source>
</evidence>
<protein>
    <recommendedName>
        <fullName evidence="15">Coproporphyrinogen-III oxidase</fullName>
        <ecNumber evidence="15">1.3.98.3</ecNumber>
    </recommendedName>
</protein>
<sequence length="458" mass="51528">MNTNAVKQSHDASTVKKYAQHAPRYTSYPTALKFEPLEEDIYPQALAVSKAPAVSLYVHIPFCKTLCYYCGCNKLVTRHNEKADDYLDYLEKEILSKRYLAEGKRVVSLHLGGGSPSFLSEIQHTFLIYLLKKHFTFELGAELSIELDPRNVDSAYLKCLRSLGYTRISFGLQDTDYNVQKIINRVQSTSHIANLVFEARTLGFDSVNLDLIYGLPNQTLETFKSTIAATKAMMPDRISLFSYAHLPERFAAQRKFAEETLPSSEEKAALYTLAVNSFTGVGYEMIGLDHFALSNDALAIAKNKGELHRNFQGYTLRGDTDLIGVGVSAISTIGNAFAQNAKDLKEYYQRLDNHLPSAKVGLSLTQDDLIRRDVISSLMCNLFVDKQQISDEHHIIFDEYFSQSLENLAGLHEDGLVEITSKCIRVPESARIYIRAICARFDAYLNVDETLVNYSKAI</sequence>
<evidence type="ECO:0000256" key="1">
    <source>
        <dbReference type="ARBA" id="ARBA00004496"/>
    </source>
</evidence>
<evidence type="ECO:0000256" key="5">
    <source>
        <dbReference type="ARBA" id="ARBA00022485"/>
    </source>
</evidence>
<keyword evidence="6 15" id="KW-0963">Cytoplasm</keyword>
<evidence type="ECO:0000256" key="9">
    <source>
        <dbReference type="ARBA" id="ARBA00023002"/>
    </source>
</evidence>
<evidence type="ECO:0000259" key="16">
    <source>
        <dbReference type="PROSITE" id="PS51918"/>
    </source>
</evidence>
<dbReference type="PROSITE" id="PS51918">
    <property type="entry name" value="RADICAL_SAM"/>
    <property type="match status" value="1"/>
</dbReference>
<comment type="function">
    <text evidence="13">Involved in the heme biosynthesis. Catalyzes the anaerobic oxidative decarboxylation of propionate groups of rings A and B of coproporphyrinogen III to yield the vinyl groups in protoporphyrinogen IX.</text>
</comment>
<comment type="pathway">
    <text evidence="2 15">Porphyrin-containing compound metabolism; protoporphyrin-IX biosynthesis; protoporphyrinogen-IX from coproporphyrinogen-III (AdoMet route): step 1/1.</text>
</comment>
<gene>
    <name evidence="17" type="primary">hemN</name>
    <name evidence="17" type="ORF">C6Y39_04395</name>
</gene>
<keyword evidence="11 15" id="KW-0411">Iron-sulfur</keyword>
<comment type="catalytic activity">
    <reaction evidence="14 15">
        <text>coproporphyrinogen III + 2 S-adenosyl-L-methionine = protoporphyrinogen IX + 2 5'-deoxyadenosine + 2 L-methionine + 2 CO2</text>
        <dbReference type="Rhea" id="RHEA:15425"/>
        <dbReference type="ChEBI" id="CHEBI:16526"/>
        <dbReference type="ChEBI" id="CHEBI:17319"/>
        <dbReference type="ChEBI" id="CHEBI:57307"/>
        <dbReference type="ChEBI" id="CHEBI:57309"/>
        <dbReference type="ChEBI" id="CHEBI:57844"/>
        <dbReference type="ChEBI" id="CHEBI:59789"/>
        <dbReference type="EC" id="1.3.98.3"/>
    </reaction>
</comment>
<keyword evidence="5 15" id="KW-0004">4Fe-4S</keyword>
<dbReference type="Gene3D" id="1.10.10.920">
    <property type="match status" value="1"/>
</dbReference>